<dbReference type="NCBIfam" id="TIGR02401">
    <property type="entry name" value="trehalose_TreY"/>
    <property type="match status" value="1"/>
</dbReference>
<dbReference type="OrthoDB" id="9811841at2"/>
<dbReference type="InterPro" id="IPR006047">
    <property type="entry name" value="GH13_cat_dom"/>
</dbReference>
<dbReference type="InterPro" id="IPR017853">
    <property type="entry name" value="GH"/>
</dbReference>
<dbReference type="PANTHER" id="PTHR10357">
    <property type="entry name" value="ALPHA-AMYLASE FAMILY MEMBER"/>
    <property type="match status" value="1"/>
</dbReference>
<evidence type="ECO:0000313" key="3">
    <source>
        <dbReference type="Proteomes" id="UP000011058"/>
    </source>
</evidence>
<dbReference type="EC" id="5.4.99.15" evidence="2"/>
<name>I0K4W3_9BACT</name>
<dbReference type="Gene3D" id="3.30.1590.10">
    <property type="entry name" value="Maltooligosyl trehalose synthase, domain 2"/>
    <property type="match status" value="1"/>
</dbReference>
<dbReference type="HOGENOM" id="CLU_005045_1_0_10"/>
<dbReference type="PATRIC" id="fig|1166018.3.peg.2878"/>
<dbReference type="Proteomes" id="UP000011058">
    <property type="component" value="Chromosome"/>
</dbReference>
<dbReference type="eggNOG" id="COG3280">
    <property type="taxonomic scope" value="Bacteria"/>
</dbReference>
<dbReference type="KEGG" id="fae:FAES_1156"/>
<feature type="domain" description="Glycosyl hydrolase family 13 catalytic" evidence="1">
    <location>
        <begin position="4"/>
        <end position="514"/>
    </location>
</feature>
<reference evidence="2 3" key="1">
    <citation type="journal article" date="2012" name="J. Bacteriol.">
        <title>Genome Sequence of Fibrella aestuarina BUZ 2T, a Filamentous Marine Bacterium.</title>
        <authorList>
            <person name="Filippini M."/>
            <person name="Qi W."/>
            <person name="Blom J."/>
            <person name="Goesmann A."/>
            <person name="Smits T.H."/>
            <person name="Bagheri H.C."/>
        </authorList>
    </citation>
    <scope>NUCLEOTIDE SEQUENCE [LARGE SCALE GENOMIC DNA]</scope>
    <source>
        <strain evidence="3">BUZ 2T</strain>
    </source>
</reference>
<dbReference type="Gene3D" id="3.20.20.80">
    <property type="entry name" value="Glycosidases"/>
    <property type="match status" value="2"/>
</dbReference>
<protein>
    <submittedName>
        <fullName evidence="2">(1-&gt;4)-alpha-D-glucan 1-alpha-D-glucosylmutase</fullName>
        <ecNumber evidence="2">5.4.99.15</ecNumber>
    </submittedName>
</protein>
<dbReference type="CDD" id="cd11336">
    <property type="entry name" value="AmyAc_MTSase"/>
    <property type="match status" value="1"/>
</dbReference>
<dbReference type="PANTHER" id="PTHR10357:SF216">
    <property type="entry name" value="MALTOOLIGOSYL TREHALOSE SYNTHASE-RELATED"/>
    <property type="match status" value="1"/>
</dbReference>
<dbReference type="GO" id="GO:0047470">
    <property type="term" value="F:(1,4)-alpha-D-glucan 1-alpha-D-glucosylmutase activity"/>
    <property type="evidence" value="ECO:0007669"/>
    <property type="project" value="UniProtKB-EC"/>
</dbReference>
<dbReference type="RefSeq" id="WP_015330266.1">
    <property type="nucleotide sequence ID" value="NC_020054.1"/>
</dbReference>
<dbReference type="GO" id="GO:0030980">
    <property type="term" value="P:alpha-glucan catabolic process"/>
    <property type="evidence" value="ECO:0007669"/>
    <property type="project" value="TreeGrafter"/>
</dbReference>
<evidence type="ECO:0000313" key="2">
    <source>
        <dbReference type="EMBL" id="CCG99166.1"/>
    </source>
</evidence>
<gene>
    <name evidence="2" type="primary">treY</name>
    <name evidence="2" type="ORF">FAES_1156</name>
</gene>
<dbReference type="InterPro" id="IPR012767">
    <property type="entry name" value="Trehalose_TreY"/>
</dbReference>
<dbReference type="AlphaFoldDB" id="I0K4W3"/>
<evidence type="ECO:0000259" key="1">
    <source>
        <dbReference type="SMART" id="SM00642"/>
    </source>
</evidence>
<dbReference type="Pfam" id="PF00128">
    <property type="entry name" value="Alpha-amylase"/>
    <property type="match status" value="1"/>
</dbReference>
<keyword evidence="2" id="KW-0413">Isomerase</keyword>
<sequence length="939" mass="105836">MYNPVSTYRVQLHAGFTFAHLQQQLNYLHQLGVTTLYAAPTLAATPGSTHGYDGIDPQRINPEIGTVAQLRELSQWLRDRGMGWVQDIVPNHLAYHPANPWVTDVLEKGQQSVYAGYFDIPGTNELFSGTLMAPFLGKPLKNIIAGGELQVAYQHQRLVLAYYENHFPLAPHTYAHVLTTPVGTTVEPANVPAALAQWLDQIDGLYVPEPTHPTVYEGNVATQGQQAQPEARRAHSTADEHTTAAAAWDAARLELAALMEDNDEVRAYVEYRLATINQSVDELHALTEDQHYRLCDGEETRRRINFRRFFTVNGLLCLAVERPEVFEHVHSLIQELVDDGTFQGLRVDHVDGLFDPAGYLDNLRRAMGDESYIVVEKILEPGENLPNWPIQGSSGYDYLALVNNLLTDATGEAAFTTFYQQLVGNATSVHDQMFSRKAYILYHDMGGELANLYKLFYNQQLVPAERMATINETMFLLTLAELLVRCPVYRFYGNQFPLPADEAEAVRQLLDSVRERAVEFGASVDLLTDIWLQKPLEGDADYNARALRFYQRCMQFTGPIMAKGVEDTLLYTYSRFIGHNEVGDSAEAFGMDIDTFHLAMQDRQAQWPLAMNGTSTHDTKRGEDVRARLNVLTALGDEWPQTAQRWLSLSAAQRPNNMPDPNDAYFVLQTLVGAYPYEEGSTAWDQEDNFGGRMRKYLEKALQEAKRHTSWVRPNKPYMEATYAYADAWLDKNGPLWPELDAFINRIADFGIVNSLAQVLLKFTTPGMPDVYQGCELFDLSLVDPDNRRAVNYELRTQLLTALQSDQAPQPDRLWESRRTGQIKLWLTHKLLTERREHPDFWASAGYVPLPVDGTHRDHVLAFARQTDTAGYVVIVPLHLARLANQTGATDPLALDWQDTRVTLPGTGTWTDVLTGRTVAGSTIQLAEGWPLGLFKRRA</sequence>
<dbReference type="GO" id="GO:0005992">
    <property type="term" value="P:trehalose biosynthetic process"/>
    <property type="evidence" value="ECO:0007669"/>
    <property type="project" value="TreeGrafter"/>
</dbReference>
<dbReference type="Gene3D" id="3.30.750.90">
    <property type="match status" value="1"/>
</dbReference>
<keyword evidence="3" id="KW-1185">Reference proteome</keyword>
<organism evidence="2 3">
    <name type="scientific">Fibrella aestuarina BUZ 2</name>
    <dbReference type="NCBI Taxonomy" id="1166018"/>
    <lineage>
        <taxon>Bacteria</taxon>
        <taxon>Pseudomonadati</taxon>
        <taxon>Bacteroidota</taxon>
        <taxon>Cytophagia</taxon>
        <taxon>Cytophagales</taxon>
        <taxon>Spirosomataceae</taxon>
        <taxon>Fibrella</taxon>
    </lineage>
</organism>
<dbReference type="EMBL" id="HE796683">
    <property type="protein sequence ID" value="CCG99166.1"/>
    <property type="molecule type" value="Genomic_DNA"/>
</dbReference>
<accession>I0K4W3</accession>
<dbReference type="InterPro" id="IPR013797">
    <property type="entry name" value="Maltooligo_trehalose_synth_4"/>
</dbReference>
<dbReference type="STRING" id="1166018.FAES_1156"/>
<proteinExistence type="predicted"/>
<dbReference type="SMART" id="SM00642">
    <property type="entry name" value="Aamy"/>
    <property type="match status" value="1"/>
</dbReference>
<dbReference type="SUPFAM" id="SSF51445">
    <property type="entry name" value="(Trans)glycosidases"/>
    <property type="match status" value="1"/>
</dbReference>
<dbReference type="Gene3D" id="1.10.10.470">
    <property type="entry name" value="Maltooligosyl trehalose synthase, domain 4"/>
    <property type="match status" value="1"/>
</dbReference>